<dbReference type="GO" id="GO:0015074">
    <property type="term" value="P:DNA integration"/>
    <property type="evidence" value="ECO:0007669"/>
    <property type="project" value="InterPro"/>
</dbReference>
<feature type="region of interest" description="Disordered" evidence="1">
    <location>
        <begin position="394"/>
        <end position="450"/>
    </location>
</feature>
<evidence type="ECO:0000259" key="2">
    <source>
        <dbReference type="PROSITE" id="PS50994"/>
    </source>
</evidence>
<proteinExistence type="predicted"/>
<dbReference type="AlphaFoldDB" id="A0A1Q9CRN4"/>
<comment type="caution">
    <text evidence="3">The sequence shown here is derived from an EMBL/GenBank/DDBJ whole genome shotgun (WGS) entry which is preliminary data.</text>
</comment>
<evidence type="ECO:0000256" key="1">
    <source>
        <dbReference type="SAM" id="MobiDB-lite"/>
    </source>
</evidence>
<dbReference type="InterPro" id="IPR013103">
    <property type="entry name" value="RVT_2"/>
</dbReference>
<name>A0A1Q9CRN4_SYMMI</name>
<dbReference type="Proteomes" id="UP000186817">
    <property type="component" value="Unassembled WGS sequence"/>
</dbReference>
<sequence length="1104" mass="124427">MIDALKRRRAPERTIELAKEFKCPVCTERSKPPPRAQATLEPLPPKFCTISADVGHWEHPHKKEPVQFMLVIDEGSRFRVARVLTKGSKQQPSANACLSYLQEGWHQYFGHPRALRVDPAGSFRSFALIDQYCDKHGVFLDVIPGEAHWKNGVCEQAIQGVKELMSRLCSYDPELTSEGALAEAVTVFNHRDMVRGFSPAQHVLGRGADDTDRFVEAGQGLPPGLLIENPEGEFARAARRRAEAEKIHADWNARQRINRAANSRHRPCYNYLPGELVFFWRSQESGKGRRQPGTRQGRFLGPARILATETRKSESGELSPGGAVWLVRGRNLIKCAPEQLRRATEREEILEGMSAQAGQPTPWTFTQVAENLGGNQFQDATTDVPALQEWRRAQEATEALQPSRLRIRQKRPAPPMSGLDAGGDSEMRPEAEPEATPLQRPRLEPQGQESGLRGECLWSTVSEQAWPDVPAAYWSDQQAAVEVEVAIPETQRGILRMTRNFEGYFVGQMKRKAVEVSERRLSPEEQAEFRGAKQVEVKNFLSADAFEALPKHLQPSCDQAVGMRWVLTWKLKDDGTRKAKARAVLLGYQDPCYEHRSTTAPVMTRQSRQMLLQMAAWKRWRVRKGDVSGAFLQGREYPDTLYCMPTPEICEAMNLPENSVTKIKRACYGLVDAPLEWYRTVDAFLQSIGMERCSSDACMWCYREQGELKGLISGHVDDFIFGGDDSHQGWCDRLKQIQEKFRWGDWETDKFTQCGVLIEATPQGFSLSQPSYLEGISEIGVNATRRNNKQAGTSERERTQLRALLGGLSWHAQQVAPHLSADVSLLLSEVSHSTVDTIIRANILLQHAKARAQHKMIIHGFTPGAELGLVAWVDAAAQSRVDGGSTQGIVIGMVPRNLLHGEMCEVSLMSWHSSKIDRTCRSPGASEALAAINGEDNLYYARFQWSELLYGNLDLRRPDLTVRKTFGCLVTDSRNVYDKMNNEVIVVKGAEKRTSIELLGLKEAQRRTDVIIRWVHSEAQLANSLTKTNGLKELEMFYRMGHRWRIVEDEQMQSARRRRELGLLPLSQTEGVSKDSNQSNDSEVLELRRCSLEDQKARSVQARV</sequence>
<dbReference type="InterPro" id="IPR012337">
    <property type="entry name" value="RNaseH-like_sf"/>
</dbReference>
<dbReference type="EMBL" id="LSRX01000968">
    <property type="protein sequence ID" value="OLP85571.1"/>
    <property type="molecule type" value="Genomic_DNA"/>
</dbReference>
<dbReference type="InterPro" id="IPR001584">
    <property type="entry name" value="Integrase_cat-core"/>
</dbReference>
<gene>
    <name evidence="3" type="primary">GIP</name>
    <name evidence="3" type="ORF">AK812_SmicGene33420</name>
</gene>
<dbReference type="Pfam" id="PF07727">
    <property type="entry name" value="RVT_2"/>
    <property type="match status" value="1"/>
</dbReference>
<protein>
    <submittedName>
        <fullName evidence="3">Copia protein</fullName>
    </submittedName>
</protein>
<dbReference type="Gene3D" id="3.30.420.10">
    <property type="entry name" value="Ribonuclease H-like superfamily/Ribonuclease H"/>
    <property type="match status" value="1"/>
</dbReference>
<evidence type="ECO:0000313" key="4">
    <source>
        <dbReference type="Proteomes" id="UP000186817"/>
    </source>
</evidence>
<dbReference type="InterPro" id="IPR036397">
    <property type="entry name" value="RNaseH_sf"/>
</dbReference>
<accession>A0A1Q9CRN4</accession>
<dbReference type="PROSITE" id="PS50994">
    <property type="entry name" value="INTEGRASE"/>
    <property type="match status" value="1"/>
</dbReference>
<dbReference type="GO" id="GO:0003676">
    <property type="term" value="F:nucleic acid binding"/>
    <property type="evidence" value="ECO:0007669"/>
    <property type="project" value="InterPro"/>
</dbReference>
<reference evidence="3 4" key="1">
    <citation type="submission" date="2016-02" db="EMBL/GenBank/DDBJ databases">
        <title>Genome analysis of coral dinoflagellate symbionts highlights evolutionary adaptations to a symbiotic lifestyle.</title>
        <authorList>
            <person name="Aranda M."/>
            <person name="Li Y."/>
            <person name="Liew Y.J."/>
            <person name="Baumgarten S."/>
            <person name="Simakov O."/>
            <person name="Wilson M."/>
            <person name="Piel J."/>
            <person name="Ashoor H."/>
            <person name="Bougouffa S."/>
            <person name="Bajic V.B."/>
            <person name="Ryu T."/>
            <person name="Ravasi T."/>
            <person name="Bayer T."/>
            <person name="Micklem G."/>
            <person name="Kim H."/>
            <person name="Bhak J."/>
            <person name="Lajeunesse T.C."/>
            <person name="Voolstra C.R."/>
        </authorList>
    </citation>
    <scope>NUCLEOTIDE SEQUENCE [LARGE SCALE GENOMIC DNA]</scope>
    <source>
        <strain evidence="3 4">CCMP2467</strain>
    </source>
</reference>
<feature type="domain" description="Integrase catalytic" evidence="2">
    <location>
        <begin position="41"/>
        <end position="207"/>
    </location>
</feature>
<dbReference type="SUPFAM" id="SSF53098">
    <property type="entry name" value="Ribonuclease H-like"/>
    <property type="match status" value="1"/>
</dbReference>
<evidence type="ECO:0000313" key="3">
    <source>
        <dbReference type="EMBL" id="OLP85571.1"/>
    </source>
</evidence>
<dbReference type="OrthoDB" id="6127576at2759"/>
<organism evidence="3 4">
    <name type="scientific">Symbiodinium microadriaticum</name>
    <name type="common">Dinoflagellate</name>
    <name type="synonym">Zooxanthella microadriatica</name>
    <dbReference type="NCBI Taxonomy" id="2951"/>
    <lineage>
        <taxon>Eukaryota</taxon>
        <taxon>Sar</taxon>
        <taxon>Alveolata</taxon>
        <taxon>Dinophyceae</taxon>
        <taxon>Suessiales</taxon>
        <taxon>Symbiodiniaceae</taxon>
        <taxon>Symbiodinium</taxon>
    </lineage>
</organism>
<keyword evidence="4" id="KW-1185">Reference proteome</keyword>